<feature type="domain" description="CHRD" evidence="2">
    <location>
        <begin position="32"/>
        <end position="153"/>
    </location>
</feature>
<protein>
    <submittedName>
        <fullName evidence="3">CHRD domain-containing protein</fullName>
    </submittedName>
</protein>
<dbReference type="InterPro" id="IPR010895">
    <property type="entry name" value="CHRD"/>
</dbReference>
<feature type="chain" id="PRO_5021445966" evidence="1">
    <location>
        <begin position="18"/>
        <end position="153"/>
    </location>
</feature>
<organism evidence="3 4">
    <name type="scientific">Hymenobacter metallicola</name>
    <dbReference type="NCBI Taxonomy" id="2563114"/>
    <lineage>
        <taxon>Bacteria</taxon>
        <taxon>Pseudomonadati</taxon>
        <taxon>Bacteroidota</taxon>
        <taxon>Cytophagia</taxon>
        <taxon>Cytophagales</taxon>
        <taxon>Hymenobacteraceae</taxon>
        <taxon>Hymenobacter</taxon>
    </lineage>
</organism>
<evidence type="ECO:0000313" key="4">
    <source>
        <dbReference type="Proteomes" id="UP000298471"/>
    </source>
</evidence>
<proteinExistence type="predicted"/>
<dbReference type="RefSeq" id="WP_135396897.1">
    <property type="nucleotide sequence ID" value="NZ_SRMB01000004.1"/>
</dbReference>
<dbReference type="Pfam" id="PF07452">
    <property type="entry name" value="CHRD"/>
    <property type="match status" value="1"/>
</dbReference>
<dbReference type="PROSITE" id="PS50933">
    <property type="entry name" value="CHRD"/>
    <property type="match status" value="1"/>
</dbReference>
<dbReference type="PROSITE" id="PS51257">
    <property type="entry name" value="PROKAR_LIPOPROTEIN"/>
    <property type="match status" value="1"/>
</dbReference>
<feature type="signal peptide" evidence="1">
    <location>
        <begin position="1"/>
        <end position="17"/>
    </location>
</feature>
<comment type="caution">
    <text evidence="3">The sequence shown here is derived from an EMBL/GenBank/DDBJ whole genome shotgun (WGS) entry which is preliminary data.</text>
</comment>
<dbReference type="OrthoDB" id="571052at2"/>
<keyword evidence="4" id="KW-1185">Reference proteome</keyword>
<accession>A0A4Z0Q3K7</accession>
<dbReference type="AlphaFoldDB" id="A0A4Z0Q3K7"/>
<evidence type="ECO:0000313" key="3">
    <source>
        <dbReference type="EMBL" id="TGE23312.1"/>
    </source>
</evidence>
<dbReference type="Proteomes" id="UP000298471">
    <property type="component" value="Unassembled WGS sequence"/>
</dbReference>
<name>A0A4Z0Q3K7_9BACT</name>
<evidence type="ECO:0000259" key="2">
    <source>
        <dbReference type="PROSITE" id="PS50933"/>
    </source>
</evidence>
<evidence type="ECO:0000256" key="1">
    <source>
        <dbReference type="SAM" id="SignalP"/>
    </source>
</evidence>
<gene>
    <name evidence="3" type="ORF">E5K02_19140</name>
</gene>
<dbReference type="SMART" id="SM00754">
    <property type="entry name" value="CHRD"/>
    <property type="match status" value="1"/>
</dbReference>
<keyword evidence="1" id="KW-0732">Signal</keyword>
<sequence length="153" mass="15528">MKKLVFALFLTMGSVAAISCSDDKEETAAPVTPLTVTGTLTGAQEVPAVTSSATGTVSGTYNKETKVFQYTVTFSGLTPTAGHFHIGAPGSTGPVSIPLLFNNSTANGFVSPITGSATLTDAQATALLGNSLYANLHTAAFPSGEIRANVTAK</sequence>
<reference evidence="3 4" key="1">
    <citation type="submission" date="2019-04" db="EMBL/GenBank/DDBJ databases">
        <authorList>
            <person name="Feng G."/>
            <person name="Zhang J."/>
            <person name="Zhu H."/>
        </authorList>
    </citation>
    <scope>NUCLEOTIDE SEQUENCE [LARGE SCALE GENOMIC DNA]</scope>
    <source>
        <strain evidence="3 4">9PBR-1</strain>
    </source>
</reference>
<dbReference type="EMBL" id="SRMB01000004">
    <property type="protein sequence ID" value="TGE23312.1"/>
    <property type="molecule type" value="Genomic_DNA"/>
</dbReference>